<keyword evidence="3" id="KW-1185">Reference proteome</keyword>
<dbReference type="Proteomes" id="UP000289738">
    <property type="component" value="Chromosome A06"/>
</dbReference>
<proteinExistence type="predicted"/>
<evidence type="ECO:0000313" key="3">
    <source>
        <dbReference type="Proteomes" id="UP000289738"/>
    </source>
</evidence>
<evidence type="ECO:0000313" key="2">
    <source>
        <dbReference type="EMBL" id="RYR53299.1"/>
    </source>
</evidence>
<organism evidence="2 3">
    <name type="scientific">Arachis hypogaea</name>
    <name type="common">Peanut</name>
    <dbReference type="NCBI Taxonomy" id="3818"/>
    <lineage>
        <taxon>Eukaryota</taxon>
        <taxon>Viridiplantae</taxon>
        <taxon>Streptophyta</taxon>
        <taxon>Embryophyta</taxon>
        <taxon>Tracheophyta</taxon>
        <taxon>Spermatophyta</taxon>
        <taxon>Magnoliopsida</taxon>
        <taxon>eudicotyledons</taxon>
        <taxon>Gunneridae</taxon>
        <taxon>Pentapetalae</taxon>
        <taxon>rosids</taxon>
        <taxon>fabids</taxon>
        <taxon>Fabales</taxon>
        <taxon>Fabaceae</taxon>
        <taxon>Papilionoideae</taxon>
        <taxon>50 kb inversion clade</taxon>
        <taxon>dalbergioids sensu lato</taxon>
        <taxon>Dalbergieae</taxon>
        <taxon>Pterocarpus clade</taxon>
        <taxon>Arachis</taxon>
    </lineage>
</organism>
<dbReference type="EMBL" id="SDMP01000006">
    <property type="protein sequence ID" value="RYR53299.1"/>
    <property type="molecule type" value="Genomic_DNA"/>
</dbReference>
<evidence type="ECO:0000256" key="1">
    <source>
        <dbReference type="SAM" id="MobiDB-lite"/>
    </source>
</evidence>
<dbReference type="AlphaFoldDB" id="A0A445CQR9"/>
<reference evidence="2 3" key="1">
    <citation type="submission" date="2019-01" db="EMBL/GenBank/DDBJ databases">
        <title>Sequencing of cultivated peanut Arachis hypogaea provides insights into genome evolution and oil improvement.</title>
        <authorList>
            <person name="Chen X."/>
        </authorList>
    </citation>
    <scope>NUCLEOTIDE SEQUENCE [LARGE SCALE GENOMIC DNA]</scope>
    <source>
        <strain evidence="3">cv. Fuhuasheng</strain>
        <tissue evidence="2">Leaves</tissue>
    </source>
</reference>
<accession>A0A445CQR9</accession>
<protein>
    <submittedName>
        <fullName evidence="2">Uncharacterized protein</fullName>
    </submittedName>
</protein>
<feature type="compositionally biased region" description="Basic residues" evidence="1">
    <location>
        <begin position="1"/>
        <end position="19"/>
    </location>
</feature>
<sequence>MKSFLKKNKQQKMMRRKRKSSELRISSIIFKSGKKLVFMEEEEEESFIMHDIDYTDGLLSTSKTSLIIKGEEVVDNGEFEVLKNVITPINFQDACYSMGLLCDDRKFITTISEVTEFVFSHQLRKLFVILLISNSVGKSYHIERILNSNTRSLRDYQLMPYLELSDIRLFQNKLIEEELAYDTNEFLLPITITDESTCHIKHGSLKAELLIQSSLII</sequence>
<feature type="region of interest" description="Disordered" evidence="1">
    <location>
        <begin position="1"/>
        <end position="20"/>
    </location>
</feature>
<name>A0A445CQR9_ARAHY</name>
<comment type="caution">
    <text evidence="2">The sequence shown here is derived from an EMBL/GenBank/DDBJ whole genome shotgun (WGS) entry which is preliminary data.</text>
</comment>
<gene>
    <name evidence="2" type="ORF">Ahy_A06g028318</name>
</gene>
<dbReference type="PANTHER" id="PTHR10492">
    <property type="match status" value="1"/>
</dbReference>
<dbReference type="PANTHER" id="PTHR10492:SF78">
    <property type="entry name" value="ATP-DEPENDENT DNA HELICASE"/>
    <property type="match status" value="1"/>
</dbReference>